<evidence type="ECO:0000256" key="3">
    <source>
        <dbReference type="ARBA" id="ARBA00022692"/>
    </source>
</evidence>
<dbReference type="PANTHER" id="PTHR43124">
    <property type="entry name" value="PURINE EFFLUX PUMP PBUE"/>
    <property type="match status" value="1"/>
</dbReference>
<accession>A0A512BQX9</accession>
<keyword evidence="5 6" id="KW-0472">Membrane</keyword>
<feature type="transmembrane region" description="Helical" evidence="6">
    <location>
        <begin position="154"/>
        <end position="178"/>
    </location>
</feature>
<dbReference type="PROSITE" id="PS50850">
    <property type="entry name" value="MFS"/>
    <property type="match status" value="1"/>
</dbReference>
<dbReference type="CDD" id="cd17324">
    <property type="entry name" value="MFS_NepI_like"/>
    <property type="match status" value="1"/>
</dbReference>
<evidence type="ECO:0000256" key="6">
    <source>
        <dbReference type="SAM" id="Phobius"/>
    </source>
</evidence>
<reference evidence="8 9" key="1">
    <citation type="submission" date="2019-07" db="EMBL/GenBank/DDBJ databases">
        <title>Whole genome shotgun sequence of Microvirga aerophila NBRC 106136.</title>
        <authorList>
            <person name="Hosoyama A."/>
            <person name="Uohara A."/>
            <person name="Ohji S."/>
            <person name="Ichikawa N."/>
        </authorList>
    </citation>
    <scope>NUCLEOTIDE SEQUENCE [LARGE SCALE GENOMIC DNA]</scope>
    <source>
        <strain evidence="8 9">NBRC 106136</strain>
    </source>
</reference>
<dbReference type="InterPro" id="IPR050189">
    <property type="entry name" value="MFS_Efflux_Transporters"/>
</dbReference>
<dbReference type="InterPro" id="IPR036259">
    <property type="entry name" value="MFS_trans_sf"/>
</dbReference>
<evidence type="ECO:0000259" key="7">
    <source>
        <dbReference type="PROSITE" id="PS50850"/>
    </source>
</evidence>
<keyword evidence="4 6" id="KW-1133">Transmembrane helix</keyword>
<dbReference type="AlphaFoldDB" id="A0A512BQX9"/>
<feature type="transmembrane region" description="Helical" evidence="6">
    <location>
        <begin position="32"/>
        <end position="56"/>
    </location>
</feature>
<dbReference type="SUPFAM" id="SSF103473">
    <property type="entry name" value="MFS general substrate transporter"/>
    <property type="match status" value="1"/>
</dbReference>
<feature type="transmembrane region" description="Helical" evidence="6">
    <location>
        <begin position="268"/>
        <end position="285"/>
    </location>
</feature>
<keyword evidence="3 6" id="KW-0812">Transmembrane</keyword>
<dbReference type="GO" id="GO:0005886">
    <property type="term" value="C:plasma membrane"/>
    <property type="evidence" value="ECO:0007669"/>
    <property type="project" value="UniProtKB-SubCell"/>
</dbReference>
<dbReference type="PANTHER" id="PTHR43124:SF3">
    <property type="entry name" value="CHLORAMPHENICOL EFFLUX PUMP RV0191"/>
    <property type="match status" value="1"/>
</dbReference>
<dbReference type="Gene3D" id="1.20.1250.20">
    <property type="entry name" value="MFS general substrate transporter like domains"/>
    <property type="match status" value="1"/>
</dbReference>
<feature type="transmembrane region" description="Helical" evidence="6">
    <location>
        <begin position="93"/>
        <end position="114"/>
    </location>
</feature>
<evidence type="ECO:0000313" key="9">
    <source>
        <dbReference type="Proteomes" id="UP000321085"/>
    </source>
</evidence>
<evidence type="ECO:0000256" key="5">
    <source>
        <dbReference type="ARBA" id="ARBA00023136"/>
    </source>
</evidence>
<name>A0A512BQX9_9HYPH</name>
<evidence type="ECO:0000256" key="2">
    <source>
        <dbReference type="ARBA" id="ARBA00022475"/>
    </source>
</evidence>
<gene>
    <name evidence="8" type="ORF">MAE02_20270</name>
</gene>
<dbReference type="InterPro" id="IPR011701">
    <property type="entry name" value="MFS"/>
</dbReference>
<organism evidence="8 9">
    <name type="scientific">Microvirga aerophila</name>
    <dbReference type="NCBI Taxonomy" id="670291"/>
    <lineage>
        <taxon>Bacteria</taxon>
        <taxon>Pseudomonadati</taxon>
        <taxon>Pseudomonadota</taxon>
        <taxon>Alphaproteobacteria</taxon>
        <taxon>Hyphomicrobiales</taxon>
        <taxon>Methylobacteriaceae</taxon>
        <taxon>Microvirga</taxon>
    </lineage>
</organism>
<evidence type="ECO:0000256" key="4">
    <source>
        <dbReference type="ARBA" id="ARBA00022989"/>
    </source>
</evidence>
<feature type="transmembrane region" description="Helical" evidence="6">
    <location>
        <begin position="352"/>
        <end position="377"/>
    </location>
</feature>
<keyword evidence="9" id="KW-1185">Reference proteome</keyword>
<feature type="transmembrane region" description="Helical" evidence="6">
    <location>
        <begin position="68"/>
        <end position="87"/>
    </location>
</feature>
<feature type="transmembrane region" description="Helical" evidence="6">
    <location>
        <begin position="237"/>
        <end position="256"/>
    </location>
</feature>
<evidence type="ECO:0000256" key="1">
    <source>
        <dbReference type="ARBA" id="ARBA00004651"/>
    </source>
</evidence>
<sequence length="387" mass="39885">MLIPVLGACAFASGFGIRIVDPIVPLLSAEFTVSLGATSFLVTAFSISYALGQPVLGPLGDVMGKVRLIVLCGAAVAALLVVCAFAPGFAPLAFVRGVSGFVAGGIIPLAIALIGDSVDFEERQVALGRFLIASILGQTLGAAASGLVSEIWGWRAIFLLTSILMAVATAIAFLTLPFEPRRQEKFGRSAVFSRHGKILADRRARRLFGLVIVGGIAVYGIFPFVAMILALRFGTGAAEAGLVLGGFGMGGVLYALGVRQIINLLGTARMSVIGGISSGLSLALFAMPLPWVWDVGLFMVLGLSYFMIHNTLQTRATELAPGARGSAVSLFAFSLFAAQGIGPLAIGSAISVIPVTAVLLLLGLTIATVGILAPLMLAEPPSSDSKP</sequence>
<keyword evidence="2" id="KW-1003">Cell membrane</keyword>
<evidence type="ECO:0000313" key="8">
    <source>
        <dbReference type="EMBL" id="GEO14331.1"/>
    </source>
</evidence>
<dbReference type="GO" id="GO:0022857">
    <property type="term" value="F:transmembrane transporter activity"/>
    <property type="evidence" value="ECO:0007669"/>
    <property type="project" value="InterPro"/>
</dbReference>
<dbReference type="Proteomes" id="UP000321085">
    <property type="component" value="Unassembled WGS sequence"/>
</dbReference>
<comment type="subcellular location">
    <subcellularLocation>
        <location evidence="1">Cell membrane</location>
        <topology evidence="1">Multi-pass membrane protein</topology>
    </subcellularLocation>
</comment>
<dbReference type="InterPro" id="IPR020846">
    <property type="entry name" value="MFS_dom"/>
</dbReference>
<feature type="transmembrane region" description="Helical" evidence="6">
    <location>
        <begin position="126"/>
        <end position="148"/>
    </location>
</feature>
<dbReference type="Pfam" id="PF07690">
    <property type="entry name" value="MFS_1"/>
    <property type="match status" value="1"/>
</dbReference>
<feature type="domain" description="Major facilitator superfamily (MFS) profile" evidence="7">
    <location>
        <begin position="2"/>
        <end position="382"/>
    </location>
</feature>
<protein>
    <submittedName>
        <fullName evidence="8">MFS transporter</fullName>
    </submittedName>
</protein>
<dbReference type="EMBL" id="BJYU01000021">
    <property type="protein sequence ID" value="GEO14331.1"/>
    <property type="molecule type" value="Genomic_DNA"/>
</dbReference>
<proteinExistence type="predicted"/>
<comment type="caution">
    <text evidence="8">The sequence shown here is derived from an EMBL/GenBank/DDBJ whole genome shotgun (WGS) entry which is preliminary data.</text>
</comment>
<feature type="transmembrane region" description="Helical" evidence="6">
    <location>
        <begin position="328"/>
        <end position="346"/>
    </location>
</feature>
<feature type="transmembrane region" description="Helical" evidence="6">
    <location>
        <begin position="207"/>
        <end position="231"/>
    </location>
</feature>